<feature type="region of interest" description="Disordered" evidence="5">
    <location>
        <begin position="1"/>
        <end position="109"/>
    </location>
</feature>
<feature type="domain" description="MnmE helical" evidence="8">
    <location>
        <begin position="887"/>
        <end position="1294"/>
    </location>
</feature>
<dbReference type="Gene3D" id="3.80.10.10">
    <property type="entry name" value="Ribonuclease Inhibitor"/>
    <property type="match status" value="1"/>
</dbReference>
<feature type="region of interest" description="Disordered" evidence="5">
    <location>
        <begin position="692"/>
        <end position="746"/>
    </location>
</feature>
<evidence type="ECO:0000256" key="3">
    <source>
        <dbReference type="ARBA" id="ARBA00022741"/>
    </source>
</evidence>
<feature type="compositionally biased region" description="Acidic residues" evidence="5">
    <location>
        <begin position="653"/>
        <end position="667"/>
    </location>
</feature>
<sequence length="1297" mass="142995">MATKRRSTRQAITRRTKRSPYVDPPSSDDDLELDLQDESQDGEAYAPELAPVAVAAEPPRKRQKTAPRTRHQTRSKSISKPAAMKKVGAKRRPNTLHTPPSPKTFKGASDNKVPDWTSLPIDILRDVFVFASHPIHEQTRNAAANIDWLVKTARTCRAFAVPALEAFYIRPSLLTSQAPHRLLALLLQDKDGVEVGKRPFMGYGVKVKGLEIDVRRLAYSAHNMGLFDICRLVEVCPQIQEVEILHPVDEPPFRTGKIQNWHYPANLFETMSEHDTRLRTFRWTRSMIPHPNPETYTLMAATHTSKPFEYLTRLTVCGFDYDPITTTEDGVLVLATETSTATTATLATSIALLPRLKDLTLISCEAVVDTFFSHLPHNLERLELTNCLELTSPMLETYLAADEGGSGGSQLRELVLNHNPSLALSFLVNLRDLCPRLEVLKVDLRYYSERVNSNDAEPLYDVLLGEGEIPTWPSTLRHLELVHLQRWQAEAAQNLFRSLVASAAELQDLRILVLHTHISIPWRQRVEVRDQWIDRLQRVYARRSVAPSAYMGSLRQFREFKKAQEEGWDVKATTGRAKLHDLEDEDVDGEFTLGRRISHVAISPKALGKDIVVYDESSPEKLRAEKVVDEPRIRRSRRVAEASHSPPAVVDGSSDDEVDEEVEEEDGEGLYVQGLCRVVDIRIDNQRPRENQFTEGDFLDSEVSGDEDWREGGSEDGEEGSANAASQRSSVIAKRLSSTPTRHASTHVRHVDPTIYALSTAPGRAAIAIIRISGPASLDIYHALCPGKRPPKPRYATVRTLYDPHGRTAAPETVLDAGALVLYFPAPRTATGEDLLELHVHGGPAVVKAALAAIPRCLPSSSSSSRVRYAEPGEFTRRAFMNDRLDLTQVEALGDILSATTEQQRRLSVRGTGGGLAKRYEEWRQLLLYARGELEALIDFSEDQHFDESPSELCASVAAQVDVLRQTLDVHRRNAVRGELLRSGISLALLGAPNAGKSSLLNRIVGREAAIVSAEKGTTRDVVEVGIDLGGYLCRLGDTAGLRTDGAIEEGGQGNAIGDVEREGMRRAKTRAAESDVVIVVLSLEDMDGSTGIHLDVEILTTAAELIRTKNNVLVVLNKTDKIPTPELEHATQQILRALPGLAKERIHPISCKAAETLAGDDTDAGGIQDFLAGLISHFHDLTTALSLGSEDAQATMGPDASIWQDSLGATERHRLLLEECVSYLDAFLAEVHVSRSELAEDPKTSASEHDGEADIVVAAEHLRGAAECLARITGRGEAGDVEEVLGVVFEKFCVGK</sequence>
<evidence type="ECO:0000259" key="7">
    <source>
        <dbReference type="Pfam" id="PF10396"/>
    </source>
</evidence>
<dbReference type="InterPro" id="IPR006073">
    <property type="entry name" value="GTP-bd"/>
</dbReference>
<dbReference type="InterPro" id="IPR027417">
    <property type="entry name" value="P-loop_NTPase"/>
</dbReference>
<dbReference type="GO" id="GO:0005525">
    <property type="term" value="F:GTP binding"/>
    <property type="evidence" value="ECO:0007669"/>
    <property type="project" value="UniProtKB-KW"/>
</dbReference>
<dbReference type="EMBL" id="JAVRQU010000005">
    <property type="protein sequence ID" value="KAK5702976.1"/>
    <property type="molecule type" value="Genomic_DNA"/>
</dbReference>
<dbReference type="InterPro" id="IPR004520">
    <property type="entry name" value="GTPase_MnmE"/>
</dbReference>
<dbReference type="SUPFAM" id="SSF52047">
    <property type="entry name" value="RNI-like"/>
    <property type="match status" value="1"/>
</dbReference>
<feature type="compositionally biased region" description="Acidic residues" evidence="5">
    <location>
        <begin position="697"/>
        <end position="719"/>
    </location>
</feature>
<accession>A0AAN7WN66</accession>
<dbReference type="Gene3D" id="1.20.120.430">
    <property type="entry name" value="tRNA modification GTPase MnmE domain 2"/>
    <property type="match status" value="1"/>
</dbReference>
<dbReference type="Pfam" id="PF10396">
    <property type="entry name" value="TrmE_N"/>
    <property type="match status" value="1"/>
</dbReference>
<dbReference type="GO" id="GO:0002098">
    <property type="term" value="P:tRNA wobble uridine modification"/>
    <property type="evidence" value="ECO:0007669"/>
    <property type="project" value="TreeGrafter"/>
</dbReference>
<dbReference type="CDD" id="cd14858">
    <property type="entry name" value="TrmE_N"/>
    <property type="match status" value="1"/>
</dbReference>
<dbReference type="InterPro" id="IPR005225">
    <property type="entry name" value="Small_GTP-bd"/>
</dbReference>
<evidence type="ECO:0000259" key="8">
    <source>
        <dbReference type="Pfam" id="PF12631"/>
    </source>
</evidence>
<evidence type="ECO:0000256" key="4">
    <source>
        <dbReference type="ARBA" id="ARBA00023134"/>
    </source>
</evidence>
<dbReference type="GO" id="GO:0030488">
    <property type="term" value="P:tRNA methylation"/>
    <property type="evidence" value="ECO:0007669"/>
    <property type="project" value="TreeGrafter"/>
</dbReference>
<dbReference type="Pfam" id="PF12631">
    <property type="entry name" value="MnmE_helical"/>
    <property type="match status" value="1"/>
</dbReference>
<dbReference type="CDD" id="cd04164">
    <property type="entry name" value="trmE"/>
    <property type="match status" value="1"/>
</dbReference>
<dbReference type="InterPro" id="IPR032675">
    <property type="entry name" value="LRR_dom_sf"/>
</dbReference>
<dbReference type="InterPro" id="IPR018948">
    <property type="entry name" value="GTP-bd_TrmE_N"/>
</dbReference>
<comment type="caution">
    <text evidence="9">The sequence shown here is derived from an EMBL/GenBank/DDBJ whole genome shotgun (WGS) entry which is preliminary data.</text>
</comment>
<dbReference type="GO" id="GO:0005739">
    <property type="term" value="C:mitochondrion"/>
    <property type="evidence" value="ECO:0007669"/>
    <property type="project" value="TreeGrafter"/>
</dbReference>
<dbReference type="NCBIfam" id="TIGR00231">
    <property type="entry name" value="small_GTP"/>
    <property type="match status" value="1"/>
</dbReference>
<evidence type="ECO:0000313" key="9">
    <source>
        <dbReference type="EMBL" id="KAK5702976.1"/>
    </source>
</evidence>
<dbReference type="Pfam" id="PF01926">
    <property type="entry name" value="MMR_HSR1"/>
    <property type="match status" value="1"/>
</dbReference>
<dbReference type="Proteomes" id="UP001310594">
    <property type="component" value="Unassembled WGS sequence"/>
</dbReference>
<dbReference type="SUPFAM" id="SSF52540">
    <property type="entry name" value="P-loop containing nucleoside triphosphate hydrolases"/>
    <property type="match status" value="1"/>
</dbReference>
<dbReference type="InterPro" id="IPR027266">
    <property type="entry name" value="TrmE/GcvT-like"/>
</dbReference>
<dbReference type="InterPro" id="IPR031168">
    <property type="entry name" value="G_TrmE"/>
</dbReference>
<keyword evidence="3" id="KW-0547">Nucleotide-binding</keyword>
<gene>
    <name evidence="9" type="primary">MSS1</name>
    <name evidence="9" type="ORF">LTR97_003922</name>
</gene>
<feature type="compositionally biased region" description="Basic residues" evidence="5">
    <location>
        <begin position="1"/>
        <end position="18"/>
    </location>
</feature>
<feature type="compositionally biased region" description="Acidic residues" evidence="5">
    <location>
        <begin position="26"/>
        <end position="41"/>
    </location>
</feature>
<feature type="domain" description="G" evidence="6">
    <location>
        <begin position="987"/>
        <end position="1119"/>
    </location>
</feature>
<evidence type="ECO:0000256" key="2">
    <source>
        <dbReference type="ARBA" id="ARBA00022694"/>
    </source>
</evidence>
<organism evidence="9 10">
    <name type="scientific">Elasticomyces elasticus</name>
    <dbReference type="NCBI Taxonomy" id="574655"/>
    <lineage>
        <taxon>Eukaryota</taxon>
        <taxon>Fungi</taxon>
        <taxon>Dikarya</taxon>
        <taxon>Ascomycota</taxon>
        <taxon>Pezizomycotina</taxon>
        <taxon>Dothideomycetes</taxon>
        <taxon>Dothideomycetidae</taxon>
        <taxon>Mycosphaerellales</taxon>
        <taxon>Teratosphaeriaceae</taxon>
        <taxon>Elasticomyces</taxon>
    </lineage>
</organism>
<dbReference type="HAMAP" id="MF_00379">
    <property type="entry name" value="GTPase_MnmE"/>
    <property type="match status" value="1"/>
</dbReference>
<evidence type="ECO:0000259" key="6">
    <source>
        <dbReference type="Pfam" id="PF01926"/>
    </source>
</evidence>
<feature type="compositionally biased region" description="Basic residues" evidence="5">
    <location>
        <begin position="61"/>
        <end position="74"/>
    </location>
</feature>
<evidence type="ECO:0000256" key="1">
    <source>
        <dbReference type="ARBA" id="ARBA00011043"/>
    </source>
</evidence>
<dbReference type="InterPro" id="IPR025867">
    <property type="entry name" value="MnmE_helical"/>
</dbReference>
<keyword evidence="4" id="KW-0342">GTP-binding</keyword>
<feature type="compositionally biased region" description="Low complexity" evidence="5">
    <location>
        <begin position="43"/>
        <end position="57"/>
    </location>
</feature>
<comment type="similarity">
    <text evidence="1">Belongs to the TRAFAC class TrmE-Era-EngA-EngB-Septin-like GTPase superfamily. TrmE GTPase family.</text>
</comment>
<dbReference type="Gene3D" id="3.30.1360.120">
    <property type="entry name" value="Probable tRNA modification gtpase trme, domain 1"/>
    <property type="match status" value="1"/>
</dbReference>
<dbReference type="PANTHER" id="PTHR42714:SF2">
    <property type="entry name" value="TRNA MODIFICATION GTPASE GTPBP3, MITOCHONDRIAL"/>
    <property type="match status" value="1"/>
</dbReference>
<reference evidence="9" key="1">
    <citation type="submission" date="2023-08" db="EMBL/GenBank/DDBJ databases">
        <title>Black Yeasts Isolated from many extreme environments.</title>
        <authorList>
            <person name="Coleine C."/>
            <person name="Stajich J.E."/>
            <person name="Selbmann L."/>
        </authorList>
    </citation>
    <scope>NUCLEOTIDE SEQUENCE</scope>
    <source>
        <strain evidence="9">CCFEE 5810</strain>
    </source>
</reference>
<dbReference type="Gene3D" id="3.40.50.300">
    <property type="entry name" value="P-loop containing nucleotide triphosphate hydrolases"/>
    <property type="match status" value="1"/>
</dbReference>
<name>A0AAN7WN66_9PEZI</name>
<protein>
    <submittedName>
        <fullName evidence="9">Mitochondrial splicing system protein</fullName>
    </submittedName>
</protein>
<keyword evidence="2" id="KW-0819">tRNA processing</keyword>
<dbReference type="GO" id="GO:0003924">
    <property type="term" value="F:GTPase activity"/>
    <property type="evidence" value="ECO:0007669"/>
    <property type="project" value="InterPro"/>
</dbReference>
<evidence type="ECO:0000313" key="10">
    <source>
        <dbReference type="Proteomes" id="UP001310594"/>
    </source>
</evidence>
<feature type="compositionally biased region" description="Polar residues" evidence="5">
    <location>
        <begin position="723"/>
        <end position="743"/>
    </location>
</feature>
<evidence type="ECO:0000256" key="5">
    <source>
        <dbReference type="SAM" id="MobiDB-lite"/>
    </source>
</evidence>
<proteinExistence type="inferred from homology"/>
<feature type="region of interest" description="Disordered" evidence="5">
    <location>
        <begin position="634"/>
        <end position="667"/>
    </location>
</feature>
<dbReference type="PANTHER" id="PTHR42714">
    <property type="entry name" value="TRNA MODIFICATION GTPASE GTPBP3"/>
    <property type="match status" value="1"/>
</dbReference>
<dbReference type="InterPro" id="IPR027368">
    <property type="entry name" value="MnmE_dom2"/>
</dbReference>
<feature type="domain" description="GTP-binding protein TrmE N-terminal" evidence="7">
    <location>
        <begin position="754"/>
        <end position="884"/>
    </location>
</feature>